<evidence type="ECO:0000313" key="2">
    <source>
        <dbReference type="Proteomes" id="UP000765509"/>
    </source>
</evidence>
<comment type="caution">
    <text evidence="1">The sequence shown here is derived from an EMBL/GenBank/DDBJ whole genome shotgun (WGS) entry which is preliminary data.</text>
</comment>
<gene>
    <name evidence="1" type="ORF">O181_021596</name>
</gene>
<reference evidence="1" key="1">
    <citation type="submission" date="2021-03" db="EMBL/GenBank/DDBJ databases">
        <title>Draft genome sequence of rust myrtle Austropuccinia psidii MF-1, a brazilian biotype.</title>
        <authorList>
            <person name="Quecine M.C."/>
            <person name="Pachon D.M.R."/>
            <person name="Bonatelli M.L."/>
            <person name="Correr F.H."/>
            <person name="Franceschini L.M."/>
            <person name="Leite T.F."/>
            <person name="Margarido G.R.A."/>
            <person name="Almeida C.A."/>
            <person name="Ferrarezi J.A."/>
            <person name="Labate C.A."/>
        </authorList>
    </citation>
    <scope>NUCLEOTIDE SEQUENCE</scope>
    <source>
        <strain evidence="1">MF-1</strain>
    </source>
</reference>
<proteinExistence type="predicted"/>
<organism evidence="1 2">
    <name type="scientific">Austropuccinia psidii MF-1</name>
    <dbReference type="NCBI Taxonomy" id="1389203"/>
    <lineage>
        <taxon>Eukaryota</taxon>
        <taxon>Fungi</taxon>
        <taxon>Dikarya</taxon>
        <taxon>Basidiomycota</taxon>
        <taxon>Pucciniomycotina</taxon>
        <taxon>Pucciniomycetes</taxon>
        <taxon>Pucciniales</taxon>
        <taxon>Sphaerophragmiaceae</taxon>
        <taxon>Austropuccinia</taxon>
    </lineage>
</organism>
<name>A0A9Q3CFS4_9BASI</name>
<protein>
    <submittedName>
        <fullName evidence="1">Uncharacterized protein</fullName>
    </submittedName>
</protein>
<keyword evidence="2" id="KW-1185">Reference proteome</keyword>
<dbReference type="Proteomes" id="UP000765509">
    <property type="component" value="Unassembled WGS sequence"/>
</dbReference>
<dbReference type="EMBL" id="AVOT02006553">
    <property type="protein sequence ID" value="MBW0481881.1"/>
    <property type="molecule type" value="Genomic_DNA"/>
</dbReference>
<dbReference type="AlphaFoldDB" id="A0A9Q3CFS4"/>
<accession>A0A9Q3CFS4</accession>
<sequence>MMCHTDAPATAALCGGLQPCHPLMLRQFMATYNLSLVCPSHTHPHPKFCAAGSTSVIHKMKILQRQIPFMDDPVKSTTLPLHQDWQKDLFDVCVQTGGSCVVLTNLWMVAGQSGGAESELKAQGNQYWWMSQD</sequence>
<evidence type="ECO:0000313" key="1">
    <source>
        <dbReference type="EMBL" id="MBW0481881.1"/>
    </source>
</evidence>